<keyword evidence="7" id="KW-0804">Transcription</keyword>
<dbReference type="GO" id="GO:0005634">
    <property type="term" value="C:nucleus"/>
    <property type="evidence" value="ECO:0007669"/>
    <property type="project" value="UniProtKB-SubCell"/>
</dbReference>
<keyword evidence="5" id="KW-0805">Transcription regulation</keyword>
<dbReference type="SUPFAM" id="SSF103612">
    <property type="entry name" value="SBT domain"/>
    <property type="match status" value="1"/>
</dbReference>
<dbReference type="InterPro" id="IPR044817">
    <property type="entry name" value="SBP-like"/>
</dbReference>
<evidence type="ECO:0000256" key="6">
    <source>
        <dbReference type="ARBA" id="ARBA00023125"/>
    </source>
</evidence>
<reference evidence="13" key="1">
    <citation type="submission" date="2019-08" db="EMBL/GenBank/DDBJ databases">
        <title>Reference gene set and small RNA set construction with multiple tissues from Davidia involucrata Baill.</title>
        <authorList>
            <person name="Yang H."/>
            <person name="Zhou C."/>
            <person name="Li G."/>
            <person name="Wang J."/>
            <person name="Gao P."/>
            <person name="Wang M."/>
            <person name="Wang R."/>
            <person name="Zhao Y."/>
        </authorList>
    </citation>
    <scope>NUCLEOTIDE SEQUENCE</scope>
    <source>
        <tissue evidence="13">Mixed with DoveR01_LX</tissue>
    </source>
</reference>
<evidence type="ECO:0000256" key="10">
    <source>
        <dbReference type="PROSITE-ProRule" id="PRU00470"/>
    </source>
</evidence>
<dbReference type="EC" id="2.7.11.1" evidence="13"/>
<feature type="compositionally biased region" description="Low complexity" evidence="11">
    <location>
        <begin position="215"/>
        <end position="226"/>
    </location>
</feature>
<proteinExistence type="predicted"/>
<evidence type="ECO:0000256" key="11">
    <source>
        <dbReference type="SAM" id="MobiDB-lite"/>
    </source>
</evidence>
<dbReference type="FunFam" id="4.10.1100.10:FF:000001">
    <property type="entry name" value="Squamosa promoter-binding-like protein 14"/>
    <property type="match status" value="1"/>
</dbReference>
<evidence type="ECO:0000313" key="13">
    <source>
        <dbReference type="EMBL" id="MPA33234.1"/>
    </source>
</evidence>
<dbReference type="AlphaFoldDB" id="A0A5B6YN90"/>
<feature type="region of interest" description="Disordered" evidence="11">
    <location>
        <begin position="206"/>
        <end position="230"/>
    </location>
</feature>
<dbReference type="Pfam" id="PF03110">
    <property type="entry name" value="SBP"/>
    <property type="match status" value="1"/>
</dbReference>
<evidence type="ECO:0000256" key="3">
    <source>
        <dbReference type="ARBA" id="ARBA00022771"/>
    </source>
</evidence>
<evidence type="ECO:0000256" key="5">
    <source>
        <dbReference type="ARBA" id="ARBA00023015"/>
    </source>
</evidence>
<dbReference type="GO" id="GO:0004714">
    <property type="term" value="F:transmembrane receptor protein tyrosine kinase activity"/>
    <property type="evidence" value="ECO:0007669"/>
    <property type="project" value="UniProtKB-EC"/>
</dbReference>
<sequence>MLGRLGELGERSVNRIADPKVFVMESSSSSSGSLKRAKAPGNIAQAVSCLVDGCNSDLSQCKEYHRRHKVCELHSKTPKVTIAGREQRFCQQCSRFHSLVEFDEGKRSCRKRLDGHNRRRRKPQSESLSRNTRFLSNQQGTTLLSFSSAQIFPSAGVTSAWAEAVKAENYALLDINRHGDFPGSSAHGHIGRSRSQILRGTDTLLPEACVPQPRGPNSGSRNSGSSHKMFSDGISQVIDSDCVLSLLSSAPAETPEIGLSHMVQSDPIPPAQPLIPNLHYNGLSQYPCSQGVESKPSVSVFNSDGSDNTNLHCQGMFQNVPDGSSANEYRQQMFSFLWD</sequence>
<evidence type="ECO:0000256" key="1">
    <source>
        <dbReference type="ARBA" id="ARBA00004123"/>
    </source>
</evidence>
<dbReference type="PANTHER" id="PTHR31251:SF208">
    <property type="entry name" value="SQUAMOSA PROMOTER-BINDING-LIKE PROTEIN 18"/>
    <property type="match status" value="1"/>
</dbReference>
<evidence type="ECO:0000256" key="8">
    <source>
        <dbReference type="ARBA" id="ARBA00023242"/>
    </source>
</evidence>
<keyword evidence="4" id="KW-0862">Zinc</keyword>
<evidence type="ECO:0000259" key="12">
    <source>
        <dbReference type="PROSITE" id="PS51141"/>
    </source>
</evidence>
<comment type="subcellular location">
    <subcellularLocation>
        <location evidence="1">Nucleus</location>
    </subcellularLocation>
</comment>
<dbReference type="PROSITE" id="PS51141">
    <property type="entry name" value="ZF_SBP"/>
    <property type="match status" value="1"/>
</dbReference>
<dbReference type="EMBL" id="GHES01002675">
    <property type="protein sequence ID" value="MPA33234.1"/>
    <property type="molecule type" value="Transcribed_RNA"/>
</dbReference>
<dbReference type="GO" id="GO:0003677">
    <property type="term" value="F:DNA binding"/>
    <property type="evidence" value="ECO:0007669"/>
    <property type="project" value="UniProtKB-KW"/>
</dbReference>
<dbReference type="PANTHER" id="PTHR31251">
    <property type="entry name" value="SQUAMOSA PROMOTER-BINDING-LIKE PROTEIN 4"/>
    <property type="match status" value="1"/>
</dbReference>
<keyword evidence="2" id="KW-0479">Metal-binding</keyword>
<keyword evidence="6" id="KW-0238">DNA-binding</keyword>
<dbReference type="GO" id="GO:0008270">
    <property type="term" value="F:zinc ion binding"/>
    <property type="evidence" value="ECO:0007669"/>
    <property type="project" value="UniProtKB-KW"/>
</dbReference>
<evidence type="ECO:0000256" key="2">
    <source>
        <dbReference type="ARBA" id="ARBA00022723"/>
    </source>
</evidence>
<dbReference type="InterPro" id="IPR036893">
    <property type="entry name" value="SBP_sf"/>
</dbReference>
<dbReference type="EC" id="2.7.10.1" evidence="13"/>
<name>A0A5B6YN90_DAVIN</name>
<dbReference type="GO" id="GO:0004674">
    <property type="term" value="F:protein serine/threonine kinase activity"/>
    <property type="evidence" value="ECO:0007669"/>
    <property type="project" value="UniProtKB-EC"/>
</dbReference>
<comment type="function">
    <text evidence="9">Probable transcriptional factor. Binds to the promoter of the SQUAMOSA gene.</text>
</comment>
<accession>A0A5B6YN90</accession>
<evidence type="ECO:0000256" key="4">
    <source>
        <dbReference type="ARBA" id="ARBA00022833"/>
    </source>
</evidence>
<evidence type="ECO:0000256" key="9">
    <source>
        <dbReference type="ARBA" id="ARBA00056472"/>
    </source>
</evidence>
<organism evidence="13">
    <name type="scientific">Davidia involucrata</name>
    <name type="common">Dove tree</name>
    <dbReference type="NCBI Taxonomy" id="16924"/>
    <lineage>
        <taxon>Eukaryota</taxon>
        <taxon>Viridiplantae</taxon>
        <taxon>Streptophyta</taxon>
        <taxon>Embryophyta</taxon>
        <taxon>Tracheophyta</taxon>
        <taxon>Spermatophyta</taxon>
        <taxon>Magnoliopsida</taxon>
        <taxon>eudicotyledons</taxon>
        <taxon>Gunneridae</taxon>
        <taxon>Pentapetalae</taxon>
        <taxon>asterids</taxon>
        <taxon>Cornales</taxon>
        <taxon>Nyssaceae</taxon>
        <taxon>Davidia</taxon>
    </lineage>
</organism>
<protein>
    <submittedName>
        <fullName evidence="13">Putative squamosa promoter-binding-like protein 16 isoform X1</fullName>
        <ecNumber evidence="13">2.7.10.1</ecNumber>
        <ecNumber evidence="13">2.7.11.1</ecNumber>
    </submittedName>
</protein>
<keyword evidence="13" id="KW-0808">Transferase</keyword>
<keyword evidence="8" id="KW-0539">Nucleus</keyword>
<feature type="domain" description="SBP-type" evidence="12">
    <location>
        <begin position="46"/>
        <end position="123"/>
    </location>
</feature>
<dbReference type="Gene3D" id="4.10.1100.10">
    <property type="entry name" value="Transcription factor, SBP-box domain"/>
    <property type="match status" value="1"/>
</dbReference>
<evidence type="ECO:0000256" key="7">
    <source>
        <dbReference type="ARBA" id="ARBA00023163"/>
    </source>
</evidence>
<keyword evidence="3 10" id="KW-0863">Zinc-finger</keyword>
<gene>
    <name evidence="13" type="ORF">Din_002675</name>
</gene>
<dbReference type="InterPro" id="IPR004333">
    <property type="entry name" value="SBP_dom"/>
</dbReference>